<dbReference type="Proteomes" id="UP000557307">
    <property type="component" value="Unassembled WGS sequence"/>
</dbReference>
<dbReference type="GO" id="GO:0046872">
    <property type="term" value="F:metal ion binding"/>
    <property type="evidence" value="ECO:0007669"/>
    <property type="project" value="UniProtKB-KW"/>
</dbReference>
<evidence type="ECO:0000313" key="6">
    <source>
        <dbReference type="EMBL" id="MBB5286938.1"/>
    </source>
</evidence>
<dbReference type="Pfam" id="PF00034">
    <property type="entry name" value="Cytochrom_C"/>
    <property type="match status" value="1"/>
</dbReference>
<accession>A0A840U3N5</accession>
<dbReference type="Gene3D" id="1.10.760.10">
    <property type="entry name" value="Cytochrome c-like domain"/>
    <property type="match status" value="1"/>
</dbReference>
<dbReference type="GO" id="GO:0020037">
    <property type="term" value="F:heme binding"/>
    <property type="evidence" value="ECO:0007669"/>
    <property type="project" value="InterPro"/>
</dbReference>
<evidence type="ECO:0000256" key="2">
    <source>
        <dbReference type="ARBA" id="ARBA00022723"/>
    </source>
</evidence>
<dbReference type="InterPro" id="IPR036909">
    <property type="entry name" value="Cyt_c-like_dom_sf"/>
</dbReference>
<reference evidence="6 7" key="1">
    <citation type="submission" date="2020-08" db="EMBL/GenBank/DDBJ databases">
        <title>Genomic Encyclopedia of Type Strains, Phase IV (KMG-IV): sequencing the most valuable type-strain genomes for metagenomic binning, comparative biology and taxonomic classification.</title>
        <authorList>
            <person name="Goeker M."/>
        </authorList>
    </citation>
    <scope>NUCLEOTIDE SEQUENCE [LARGE SCALE GENOMIC DNA]</scope>
    <source>
        <strain evidence="6 7">DSM 105074</strain>
    </source>
</reference>
<evidence type="ECO:0000256" key="1">
    <source>
        <dbReference type="ARBA" id="ARBA00022617"/>
    </source>
</evidence>
<evidence type="ECO:0000313" key="7">
    <source>
        <dbReference type="Proteomes" id="UP000557307"/>
    </source>
</evidence>
<evidence type="ECO:0000256" key="3">
    <source>
        <dbReference type="ARBA" id="ARBA00023004"/>
    </source>
</evidence>
<feature type="domain" description="Cytochrome c" evidence="5">
    <location>
        <begin position="30"/>
        <end position="118"/>
    </location>
</feature>
<evidence type="ECO:0000256" key="4">
    <source>
        <dbReference type="PROSITE-ProRule" id="PRU00433"/>
    </source>
</evidence>
<gene>
    <name evidence="6" type="ORF">HNQ92_005100</name>
</gene>
<sequence length="143" mass="15960">MKKLLNYLAAGVLLLGQVSCQSTEELKREQYYAEGYQLYTLHCANCHQPDGRGLANLYPPLASADYLSDKQRFICITKNGLSGEITVDGKVYDRPMPANPKLTDIDIAEIATYVYTTWAKDSTYTPIDTVTQALARCEPSKNK</sequence>
<name>A0A840U3N5_9BACT</name>
<dbReference type="InterPro" id="IPR051459">
    <property type="entry name" value="Cytochrome_c-type_DH"/>
</dbReference>
<dbReference type="InterPro" id="IPR009056">
    <property type="entry name" value="Cyt_c-like_dom"/>
</dbReference>
<dbReference type="EMBL" id="JACHGF010000012">
    <property type="protein sequence ID" value="MBB5286938.1"/>
    <property type="molecule type" value="Genomic_DNA"/>
</dbReference>
<dbReference type="SUPFAM" id="SSF46626">
    <property type="entry name" value="Cytochrome c"/>
    <property type="match status" value="1"/>
</dbReference>
<keyword evidence="1 4" id="KW-0349">Heme</keyword>
<proteinExistence type="predicted"/>
<keyword evidence="3 4" id="KW-0408">Iron</keyword>
<dbReference type="AlphaFoldDB" id="A0A840U3N5"/>
<dbReference type="PROSITE" id="PS51007">
    <property type="entry name" value="CYTC"/>
    <property type="match status" value="1"/>
</dbReference>
<keyword evidence="7" id="KW-1185">Reference proteome</keyword>
<keyword evidence="2 4" id="KW-0479">Metal-binding</keyword>
<dbReference type="PANTHER" id="PTHR35008:SF8">
    <property type="entry name" value="ALCOHOL DEHYDROGENASE CYTOCHROME C SUBUNIT"/>
    <property type="match status" value="1"/>
</dbReference>
<comment type="caution">
    <text evidence="6">The sequence shown here is derived from an EMBL/GenBank/DDBJ whole genome shotgun (WGS) entry which is preliminary data.</text>
</comment>
<organism evidence="6 7">
    <name type="scientific">Rhabdobacter roseus</name>
    <dbReference type="NCBI Taxonomy" id="1655419"/>
    <lineage>
        <taxon>Bacteria</taxon>
        <taxon>Pseudomonadati</taxon>
        <taxon>Bacteroidota</taxon>
        <taxon>Cytophagia</taxon>
        <taxon>Cytophagales</taxon>
        <taxon>Cytophagaceae</taxon>
        <taxon>Rhabdobacter</taxon>
    </lineage>
</organism>
<protein>
    <submittedName>
        <fullName evidence="6">Mono/diheme cytochrome c family protein</fullName>
    </submittedName>
</protein>
<dbReference type="GO" id="GO:0009055">
    <property type="term" value="F:electron transfer activity"/>
    <property type="evidence" value="ECO:0007669"/>
    <property type="project" value="InterPro"/>
</dbReference>
<evidence type="ECO:0000259" key="5">
    <source>
        <dbReference type="PROSITE" id="PS51007"/>
    </source>
</evidence>
<dbReference type="RefSeq" id="WP_184178549.1">
    <property type="nucleotide sequence ID" value="NZ_JACHGF010000012.1"/>
</dbReference>
<dbReference type="PANTHER" id="PTHR35008">
    <property type="entry name" value="BLL4482 PROTEIN-RELATED"/>
    <property type="match status" value="1"/>
</dbReference>